<reference evidence="2" key="1">
    <citation type="journal article" date="2023" name="Mol. Phylogenet. Evol.">
        <title>Genome-scale phylogeny and comparative genomics of the fungal order Sordariales.</title>
        <authorList>
            <person name="Hensen N."/>
            <person name="Bonometti L."/>
            <person name="Westerberg I."/>
            <person name="Brannstrom I.O."/>
            <person name="Guillou S."/>
            <person name="Cros-Aarteil S."/>
            <person name="Calhoun S."/>
            <person name="Haridas S."/>
            <person name="Kuo A."/>
            <person name="Mondo S."/>
            <person name="Pangilinan J."/>
            <person name="Riley R."/>
            <person name="LaButti K."/>
            <person name="Andreopoulos B."/>
            <person name="Lipzen A."/>
            <person name="Chen C."/>
            <person name="Yan M."/>
            <person name="Daum C."/>
            <person name="Ng V."/>
            <person name="Clum A."/>
            <person name="Steindorff A."/>
            <person name="Ohm R.A."/>
            <person name="Martin F."/>
            <person name="Silar P."/>
            <person name="Natvig D.O."/>
            <person name="Lalanne C."/>
            <person name="Gautier V."/>
            <person name="Ament-Velasquez S.L."/>
            <person name="Kruys A."/>
            <person name="Hutchinson M.I."/>
            <person name="Powell A.J."/>
            <person name="Barry K."/>
            <person name="Miller A.N."/>
            <person name="Grigoriev I.V."/>
            <person name="Debuchy R."/>
            <person name="Gladieux P."/>
            <person name="Hiltunen Thoren M."/>
            <person name="Johannesson H."/>
        </authorList>
    </citation>
    <scope>NUCLEOTIDE SEQUENCE</scope>
    <source>
        <strain evidence="2">CBS 118394</strain>
    </source>
</reference>
<evidence type="ECO:0000256" key="1">
    <source>
        <dbReference type="SAM" id="SignalP"/>
    </source>
</evidence>
<accession>A0AAE0MBY7</accession>
<evidence type="ECO:0000313" key="2">
    <source>
        <dbReference type="EMBL" id="KAK3326585.1"/>
    </source>
</evidence>
<feature type="signal peptide" evidence="1">
    <location>
        <begin position="1"/>
        <end position="17"/>
    </location>
</feature>
<protein>
    <submittedName>
        <fullName evidence="2">Uncharacterized protein</fullName>
    </submittedName>
</protein>
<proteinExistence type="predicted"/>
<name>A0AAE0MBY7_9PEZI</name>
<sequence length="510" mass="55662">MLCTILSLAVLLQIGLCSRLEIATRSYGSLVTCQPAPVVCCKCQTNGASPYACKYATLEINNHDFPNDEITLTNGECFARNFSNCLASICGSPDTTIHVKKTDAISILEDQLLVECVENHKDGIYFDGQVSINLTAISSTLRKRDFPIHHENGNDCYSNENEKRINPPDCQTVIDLMSQSSPTGFLDVPEYTCSVFRHGTCEGWICNDVGWVISVNESQLAADLTSQVYDVCSINGLAGVWTGQGTHVAIHGRLRTQSSPENHQSGSGCYRNNNSKAINPSDCHIVIDMMSQFSPTGYIDISKQSCRVFTHETCQGWLCNDQDRDISVNEAKLAFDLTTSIYNACNIYGLAGEWMGQGATVEIHGNGMAGGFENKTVPRAESSLKRRDASDKDLQGAARCFNTDVGYVDINPPDCHIVIDQISQSSANGYIDFRPKEVKRFTFGTCMATLTNALHTVLSINEATLAFDLTSQVYLPCSTQKTAGLWSDGTMDIVISGQATPDNVPISIPK</sequence>
<keyword evidence="1" id="KW-0732">Signal</keyword>
<keyword evidence="3" id="KW-1185">Reference proteome</keyword>
<dbReference type="EMBL" id="JAUEDM010000002">
    <property type="protein sequence ID" value="KAK3326585.1"/>
    <property type="molecule type" value="Genomic_DNA"/>
</dbReference>
<dbReference type="AlphaFoldDB" id="A0AAE0MBY7"/>
<organism evidence="2 3">
    <name type="scientific">Apodospora peruviana</name>
    <dbReference type="NCBI Taxonomy" id="516989"/>
    <lineage>
        <taxon>Eukaryota</taxon>
        <taxon>Fungi</taxon>
        <taxon>Dikarya</taxon>
        <taxon>Ascomycota</taxon>
        <taxon>Pezizomycotina</taxon>
        <taxon>Sordariomycetes</taxon>
        <taxon>Sordariomycetidae</taxon>
        <taxon>Sordariales</taxon>
        <taxon>Lasiosphaeriaceae</taxon>
        <taxon>Apodospora</taxon>
    </lineage>
</organism>
<reference evidence="2" key="2">
    <citation type="submission" date="2023-06" db="EMBL/GenBank/DDBJ databases">
        <authorList>
            <consortium name="Lawrence Berkeley National Laboratory"/>
            <person name="Haridas S."/>
            <person name="Hensen N."/>
            <person name="Bonometti L."/>
            <person name="Westerberg I."/>
            <person name="Brannstrom I.O."/>
            <person name="Guillou S."/>
            <person name="Cros-Aarteil S."/>
            <person name="Calhoun S."/>
            <person name="Kuo A."/>
            <person name="Mondo S."/>
            <person name="Pangilinan J."/>
            <person name="Riley R."/>
            <person name="Labutti K."/>
            <person name="Andreopoulos B."/>
            <person name="Lipzen A."/>
            <person name="Chen C."/>
            <person name="Yanf M."/>
            <person name="Daum C."/>
            <person name="Ng V."/>
            <person name="Clum A."/>
            <person name="Steindorff A."/>
            <person name="Ohm R."/>
            <person name="Martin F."/>
            <person name="Silar P."/>
            <person name="Natvig D."/>
            <person name="Lalanne C."/>
            <person name="Gautier V."/>
            <person name="Ament-Velasquez S.L."/>
            <person name="Kruys A."/>
            <person name="Hutchinson M.I."/>
            <person name="Powell A.J."/>
            <person name="Barry K."/>
            <person name="Miller A.N."/>
            <person name="Grigoriev I.V."/>
            <person name="Debuchy R."/>
            <person name="Gladieux P."/>
            <person name="Thoren M.H."/>
            <person name="Johannesson H."/>
        </authorList>
    </citation>
    <scope>NUCLEOTIDE SEQUENCE</scope>
    <source>
        <strain evidence="2">CBS 118394</strain>
    </source>
</reference>
<evidence type="ECO:0000313" key="3">
    <source>
        <dbReference type="Proteomes" id="UP001283341"/>
    </source>
</evidence>
<comment type="caution">
    <text evidence="2">The sequence shown here is derived from an EMBL/GenBank/DDBJ whole genome shotgun (WGS) entry which is preliminary data.</text>
</comment>
<feature type="chain" id="PRO_5042088114" evidence="1">
    <location>
        <begin position="18"/>
        <end position="510"/>
    </location>
</feature>
<dbReference type="Proteomes" id="UP001283341">
    <property type="component" value="Unassembled WGS sequence"/>
</dbReference>
<gene>
    <name evidence="2" type="ORF">B0H66DRAFT_617644</name>
</gene>